<dbReference type="SUPFAM" id="SSF49870">
    <property type="entry name" value="Osmotin, thaumatin-like protein"/>
    <property type="match status" value="1"/>
</dbReference>
<keyword evidence="1" id="KW-0732">Signal</keyword>
<evidence type="ECO:0008006" key="4">
    <source>
        <dbReference type="Google" id="ProtNLM"/>
    </source>
</evidence>
<dbReference type="AlphaFoldDB" id="A0A2J6R5V5"/>
<dbReference type="PROSITE" id="PS51367">
    <property type="entry name" value="THAUMATIN_2"/>
    <property type="match status" value="1"/>
</dbReference>
<proteinExistence type="predicted"/>
<dbReference type="Gene3D" id="2.60.110.10">
    <property type="entry name" value="Thaumatin"/>
    <property type="match status" value="1"/>
</dbReference>
<dbReference type="PANTHER" id="PTHR31013:SF2">
    <property type="entry name" value="THAUMATIN-LIKE PROTEIN"/>
    <property type="match status" value="1"/>
</dbReference>
<evidence type="ECO:0000313" key="3">
    <source>
        <dbReference type="Proteomes" id="UP000235786"/>
    </source>
</evidence>
<dbReference type="OrthoDB" id="430315at2759"/>
<dbReference type="InterPro" id="IPR037176">
    <property type="entry name" value="Osmotin/thaumatin-like_sf"/>
</dbReference>
<dbReference type="PANTHER" id="PTHR31013">
    <property type="entry name" value="THAUMATIN FAMILY PROTEIN-RELATED"/>
    <property type="match status" value="1"/>
</dbReference>
<dbReference type="Proteomes" id="UP000235786">
    <property type="component" value="Unassembled WGS sequence"/>
</dbReference>
<dbReference type="Pfam" id="PF00314">
    <property type="entry name" value="Thaumatin"/>
    <property type="match status" value="1"/>
</dbReference>
<evidence type="ECO:0000313" key="2">
    <source>
        <dbReference type="EMBL" id="PMD33906.1"/>
    </source>
</evidence>
<gene>
    <name evidence="2" type="ORF">L207DRAFT_589457</name>
</gene>
<dbReference type="InterPro" id="IPR001938">
    <property type="entry name" value="Thaumatin"/>
</dbReference>
<keyword evidence="3" id="KW-1185">Reference proteome</keyword>
<reference evidence="2 3" key="1">
    <citation type="submission" date="2016-04" db="EMBL/GenBank/DDBJ databases">
        <title>A degradative enzymes factory behind the ericoid mycorrhizal symbiosis.</title>
        <authorList>
            <consortium name="DOE Joint Genome Institute"/>
            <person name="Martino E."/>
            <person name="Morin E."/>
            <person name="Grelet G."/>
            <person name="Kuo A."/>
            <person name="Kohler A."/>
            <person name="Daghino S."/>
            <person name="Barry K."/>
            <person name="Choi C."/>
            <person name="Cichocki N."/>
            <person name="Clum A."/>
            <person name="Copeland A."/>
            <person name="Hainaut M."/>
            <person name="Haridas S."/>
            <person name="Labutti K."/>
            <person name="Lindquist E."/>
            <person name="Lipzen A."/>
            <person name="Khouja H.-R."/>
            <person name="Murat C."/>
            <person name="Ohm R."/>
            <person name="Olson A."/>
            <person name="Spatafora J."/>
            <person name="Veneault-Fourrey C."/>
            <person name="Henrissat B."/>
            <person name="Grigoriev I."/>
            <person name="Martin F."/>
            <person name="Perotto S."/>
        </authorList>
    </citation>
    <scope>NUCLEOTIDE SEQUENCE [LARGE SCALE GENOMIC DNA]</scope>
    <source>
        <strain evidence="2 3">F</strain>
    </source>
</reference>
<feature type="signal peptide" evidence="1">
    <location>
        <begin position="1"/>
        <end position="23"/>
    </location>
</feature>
<evidence type="ECO:0000256" key="1">
    <source>
        <dbReference type="SAM" id="SignalP"/>
    </source>
</evidence>
<accession>A0A2J6R5V5</accession>
<organism evidence="2 3">
    <name type="scientific">Hyaloscypha variabilis (strain UAMH 11265 / GT02V1 / F)</name>
    <name type="common">Meliniomyces variabilis</name>
    <dbReference type="NCBI Taxonomy" id="1149755"/>
    <lineage>
        <taxon>Eukaryota</taxon>
        <taxon>Fungi</taxon>
        <taxon>Dikarya</taxon>
        <taxon>Ascomycota</taxon>
        <taxon>Pezizomycotina</taxon>
        <taxon>Leotiomycetes</taxon>
        <taxon>Helotiales</taxon>
        <taxon>Hyaloscyphaceae</taxon>
        <taxon>Hyaloscypha</taxon>
        <taxon>Hyaloscypha variabilis</taxon>
    </lineage>
</organism>
<sequence>MQFHMTAALAAAVMAFFAGQAQAQGAYLESIRHSGNWDKHNLKGETTPVMLLKPAEETVEIPKDGPFIKTFNGTNFKEIMRFAEQHNVDLPFVFSNPAPNKGKGEGMCVLAGASNLNQDTSVSFKREDTNGMLYVPQNTSALCGNFLNAPGKKSYNGRVQVMFGCNEKCEKCAGAGEAKHTLFEWMYQTKPGHEDVEEMYSNLSNVDGYSANANVTVYNKTMGALSFRNINATLDQVKKVCPRSNLWKEGNVFGCKSDCKLTGMEKHCCVGEWAERFGPKACRESSNFLAELCPDAYSWPYGDNGVVDYNGAPKAVHAIFTPIN</sequence>
<name>A0A2J6R5V5_HYAVF</name>
<dbReference type="STRING" id="1149755.A0A2J6R5V5"/>
<protein>
    <recommendedName>
        <fullName evidence="4">Osmotin, thaumatin-like protein</fullName>
    </recommendedName>
</protein>
<dbReference type="EMBL" id="KZ613955">
    <property type="protein sequence ID" value="PMD33906.1"/>
    <property type="molecule type" value="Genomic_DNA"/>
</dbReference>
<feature type="chain" id="PRO_5014362466" description="Osmotin, thaumatin-like protein" evidence="1">
    <location>
        <begin position="24"/>
        <end position="324"/>
    </location>
</feature>